<sequence>MTHLRFALIGAGRIGQVHARTIAAHPAATLTLVCDPVVAAAESVAGTYGARACTDAADVFAAEDVDAVVIGSPTPLHVEHILAAVSAGKPALCEKPVAMQLADAEELQRRLAELDDVPVMLGFNRRFDPSFARARALVEEGAIGPLEQLTIISRDPAAPPKAYLAQSGGIFKDMTIHDFDTARFFLGDVAEVSATGQHLDPELADSGDYDGAVIVLRSASGAAATIINSRHCATGYDQRLEAFGPQGAILADNQRPTTLQVSTREASDAKAPYLDFFLERYADAYRDELTAFIDALTQGHPVSPTIADGVEALRIAEAAGESARTGATVRL</sequence>
<keyword evidence="6" id="KW-1185">Reference proteome</keyword>
<feature type="domain" description="GFO/IDH/MocA-like oxidoreductase" evidence="4">
    <location>
        <begin position="131"/>
        <end position="249"/>
    </location>
</feature>
<evidence type="ECO:0000313" key="5">
    <source>
        <dbReference type="EMBL" id="QGF22992.1"/>
    </source>
</evidence>
<dbReference type="SUPFAM" id="SSF51735">
    <property type="entry name" value="NAD(P)-binding Rossmann-fold domains"/>
    <property type="match status" value="1"/>
</dbReference>
<dbReference type="GO" id="GO:0050112">
    <property type="term" value="F:inositol 2-dehydrogenase (NAD+) activity"/>
    <property type="evidence" value="ECO:0007669"/>
    <property type="project" value="UniProtKB-EC"/>
</dbReference>
<evidence type="ECO:0000256" key="2">
    <source>
        <dbReference type="ARBA" id="ARBA00023002"/>
    </source>
</evidence>
<dbReference type="PANTHER" id="PTHR42840:SF3">
    <property type="entry name" value="BINDING ROSSMANN FOLD OXIDOREDUCTASE, PUTATIVE (AFU_ORTHOLOGUE AFUA_2G10240)-RELATED"/>
    <property type="match status" value="1"/>
</dbReference>
<dbReference type="Pfam" id="PF01408">
    <property type="entry name" value="GFO_IDH_MocA"/>
    <property type="match status" value="1"/>
</dbReference>
<organism evidence="5 6">
    <name type="scientific">Raineyella fluvialis</name>
    <dbReference type="NCBI Taxonomy" id="2662261"/>
    <lineage>
        <taxon>Bacteria</taxon>
        <taxon>Bacillati</taxon>
        <taxon>Actinomycetota</taxon>
        <taxon>Actinomycetes</taxon>
        <taxon>Propionibacteriales</taxon>
        <taxon>Propionibacteriaceae</taxon>
        <taxon>Raineyella</taxon>
    </lineage>
</organism>
<dbReference type="Proteomes" id="UP000386847">
    <property type="component" value="Chromosome"/>
</dbReference>
<dbReference type="InterPro" id="IPR000683">
    <property type="entry name" value="Gfo/Idh/MocA-like_OxRdtase_N"/>
</dbReference>
<dbReference type="Gene3D" id="3.40.50.720">
    <property type="entry name" value="NAD(P)-binding Rossmann-like Domain"/>
    <property type="match status" value="1"/>
</dbReference>
<dbReference type="Pfam" id="PF22725">
    <property type="entry name" value="GFO_IDH_MocA_C3"/>
    <property type="match status" value="1"/>
</dbReference>
<dbReference type="RefSeq" id="WP_153571519.1">
    <property type="nucleotide sequence ID" value="NZ_CP045725.1"/>
</dbReference>
<dbReference type="InterPro" id="IPR055170">
    <property type="entry name" value="GFO_IDH_MocA-like_dom"/>
</dbReference>
<proteinExistence type="inferred from homology"/>
<comment type="similarity">
    <text evidence="1">Belongs to the Gfo/Idh/MocA family.</text>
</comment>
<evidence type="ECO:0000256" key="1">
    <source>
        <dbReference type="ARBA" id="ARBA00010928"/>
    </source>
</evidence>
<dbReference type="NCBIfam" id="TIGR04380">
    <property type="entry name" value="myo_inos_iolG"/>
    <property type="match status" value="1"/>
</dbReference>
<evidence type="ECO:0000259" key="4">
    <source>
        <dbReference type="Pfam" id="PF22725"/>
    </source>
</evidence>
<dbReference type="EC" id="1.1.1.18" evidence="5"/>
<dbReference type="AlphaFoldDB" id="A0A5Q2F7W3"/>
<evidence type="ECO:0000259" key="3">
    <source>
        <dbReference type="Pfam" id="PF01408"/>
    </source>
</evidence>
<evidence type="ECO:0000313" key="6">
    <source>
        <dbReference type="Proteomes" id="UP000386847"/>
    </source>
</evidence>
<dbReference type="KEGG" id="rain:Rai3103_04140"/>
<dbReference type="Gene3D" id="3.30.360.10">
    <property type="entry name" value="Dihydrodipicolinate Reductase, domain 2"/>
    <property type="match status" value="1"/>
</dbReference>
<protein>
    <submittedName>
        <fullName evidence="5">Inositol 2-dehydrogenase</fullName>
        <ecNumber evidence="5">1.1.1.18</ecNumber>
    </submittedName>
</protein>
<gene>
    <name evidence="5" type="primary">iolG</name>
    <name evidence="5" type="ORF">Rai3103_04140</name>
</gene>
<feature type="domain" description="Gfo/Idh/MocA-like oxidoreductase N-terminal" evidence="3">
    <location>
        <begin position="4"/>
        <end position="122"/>
    </location>
</feature>
<dbReference type="InterPro" id="IPR030827">
    <property type="entry name" value="Myo_inos_IolG"/>
</dbReference>
<accession>A0A5Q2F7W3</accession>
<dbReference type="PANTHER" id="PTHR42840">
    <property type="entry name" value="NAD(P)-BINDING ROSSMANN-FOLD SUPERFAMILY PROTEIN-RELATED"/>
    <property type="match status" value="1"/>
</dbReference>
<dbReference type="SUPFAM" id="SSF55347">
    <property type="entry name" value="Glyceraldehyde-3-phosphate dehydrogenase-like, C-terminal domain"/>
    <property type="match status" value="1"/>
</dbReference>
<reference evidence="5 6" key="1">
    <citation type="submission" date="2019-10" db="EMBL/GenBank/DDBJ databases">
        <title>Genomic analysis of Raineyella sp. CBA3103.</title>
        <authorList>
            <person name="Roh S.W."/>
        </authorList>
    </citation>
    <scope>NUCLEOTIDE SEQUENCE [LARGE SCALE GENOMIC DNA]</scope>
    <source>
        <strain evidence="5 6">CBA3103</strain>
    </source>
</reference>
<keyword evidence="2 5" id="KW-0560">Oxidoreductase</keyword>
<dbReference type="InterPro" id="IPR036291">
    <property type="entry name" value="NAD(P)-bd_dom_sf"/>
</dbReference>
<name>A0A5Q2F7W3_9ACTN</name>
<dbReference type="EMBL" id="CP045725">
    <property type="protein sequence ID" value="QGF22992.1"/>
    <property type="molecule type" value="Genomic_DNA"/>
</dbReference>
<dbReference type="GO" id="GO:0000166">
    <property type="term" value="F:nucleotide binding"/>
    <property type="evidence" value="ECO:0007669"/>
    <property type="project" value="InterPro"/>
</dbReference>